<keyword evidence="3 7" id="KW-1133">Transmembrane helix</keyword>
<dbReference type="AlphaFoldDB" id="A0A6P6N4E8"/>
<evidence type="ECO:0000313" key="10">
    <source>
        <dbReference type="Proteomes" id="UP000515129"/>
    </source>
</evidence>
<dbReference type="GO" id="GO:0002355">
    <property type="term" value="P:detection of tumor cell"/>
    <property type="evidence" value="ECO:0007669"/>
    <property type="project" value="TreeGrafter"/>
</dbReference>
<proteinExistence type="predicted"/>
<dbReference type="OrthoDB" id="10006996at2759"/>
<feature type="region of interest" description="Disordered" evidence="6">
    <location>
        <begin position="358"/>
        <end position="382"/>
    </location>
</feature>
<dbReference type="GO" id="GO:0002860">
    <property type="term" value="P:positive regulation of natural killer cell mediated cytotoxicity directed against tumor cell target"/>
    <property type="evidence" value="ECO:0007669"/>
    <property type="project" value="TreeGrafter"/>
</dbReference>
<dbReference type="InterPro" id="IPR053096">
    <property type="entry name" value="CRTAM"/>
</dbReference>
<gene>
    <name evidence="11" type="primary">LOC113074644</name>
</gene>
<sequence length="433" mass="47959">MEIKTVLIIHTLMLIVGGIRKCLATERLLVAEGETLVLRCSRKNLSDNGHMEWRNPQGLLLFFNNVKGLRDSRSSISNINSSEYTLHIANVTFKDEGIYKCLLYENEVHPKTFKVKVFGIPKIEMAEDKDKTTIKCSAAANGPPPELSWKISGVEIEALPNTLREERSNRSLAVSLLTVKTHIRKATVMCLAKHTALPRQLMSVIIIENHSVTASTTSYSSTRDELKTDLMITTTSAPVFSSTAHVELSSISESTEVFPTRDSTTSNTIQVEEYSTATNISLTTYNINSSSSPVESLTTNDTGSQVFDEQQGLNEGSPLLILLVTSLVICLLTVVSFLLFRMRKAQLAWKKENEESNQSVESSISKYSHEEKQSQEGSKSGFWNSNFTEYKLEEPPQNTANSVATVDVISEAQDSSTAACNKLDQACIKETEL</sequence>
<evidence type="ECO:0000256" key="5">
    <source>
        <dbReference type="ARBA" id="ARBA00023157"/>
    </source>
</evidence>
<evidence type="ECO:0000256" key="2">
    <source>
        <dbReference type="ARBA" id="ARBA00022692"/>
    </source>
</evidence>
<feature type="domain" description="Ig-like" evidence="9">
    <location>
        <begin position="110"/>
        <end position="202"/>
    </location>
</feature>
<dbReference type="Pfam" id="PF08205">
    <property type="entry name" value="C2-set_2"/>
    <property type="match status" value="1"/>
</dbReference>
<feature type="transmembrane region" description="Helical" evidence="7">
    <location>
        <begin position="319"/>
        <end position="340"/>
    </location>
</feature>
<evidence type="ECO:0000313" key="11">
    <source>
        <dbReference type="RefSeq" id="XP_026103256.1"/>
    </source>
</evidence>
<dbReference type="InterPro" id="IPR007110">
    <property type="entry name" value="Ig-like_dom"/>
</dbReference>
<keyword evidence="5" id="KW-1015">Disulfide bond</keyword>
<evidence type="ECO:0000256" key="8">
    <source>
        <dbReference type="SAM" id="SignalP"/>
    </source>
</evidence>
<dbReference type="Gene3D" id="2.60.40.10">
    <property type="entry name" value="Immunoglobulins"/>
    <property type="match status" value="2"/>
</dbReference>
<evidence type="ECO:0000256" key="6">
    <source>
        <dbReference type="SAM" id="MobiDB-lite"/>
    </source>
</evidence>
<protein>
    <submittedName>
        <fullName evidence="11">Cytotoxic and regulatory T-cell molecule isoform X1</fullName>
    </submittedName>
</protein>
<keyword evidence="8" id="KW-0732">Signal</keyword>
<dbReference type="InterPro" id="IPR013106">
    <property type="entry name" value="Ig_V-set"/>
</dbReference>
<dbReference type="SUPFAM" id="SSF48726">
    <property type="entry name" value="Immunoglobulin"/>
    <property type="match status" value="2"/>
</dbReference>
<dbReference type="SMART" id="SM00409">
    <property type="entry name" value="IG"/>
    <property type="match status" value="1"/>
</dbReference>
<dbReference type="PANTHER" id="PTHR47118">
    <property type="entry name" value="CYTOTOXIC AND REGULATORY T-CELL MOLECULE"/>
    <property type="match status" value="1"/>
</dbReference>
<comment type="subcellular location">
    <subcellularLocation>
        <location evidence="1">Membrane</location>
        <topology evidence="1">Single-pass membrane protein</topology>
    </subcellularLocation>
</comment>
<feature type="signal peptide" evidence="8">
    <location>
        <begin position="1"/>
        <end position="24"/>
    </location>
</feature>
<organism evidence="10 11">
    <name type="scientific">Carassius auratus</name>
    <name type="common">Goldfish</name>
    <dbReference type="NCBI Taxonomy" id="7957"/>
    <lineage>
        <taxon>Eukaryota</taxon>
        <taxon>Metazoa</taxon>
        <taxon>Chordata</taxon>
        <taxon>Craniata</taxon>
        <taxon>Vertebrata</taxon>
        <taxon>Euteleostomi</taxon>
        <taxon>Actinopterygii</taxon>
        <taxon>Neopterygii</taxon>
        <taxon>Teleostei</taxon>
        <taxon>Ostariophysi</taxon>
        <taxon>Cypriniformes</taxon>
        <taxon>Cyprinidae</taxon>
        <taxon>Cyprininae</taxon>
        <taxon>Carassius</taxon>
    </lineage>
</organism>
<dbReference type="GO" id="GO:0005886">
    <property type="term" value="C:plasma membrane"/>
    <property type="evidence" value="ECO:0007669"/>
    <property type="project" value="TreeGrafter"/>
</dbReference>
<evidence type="ECO:0000256" key="3">
    <source>
        <dbReference type="ARBA" id="ARBA00022989"/>
    </source>
</evidence>
<feature type="chain" id="PRO_5028429739" evidence="8">
    <location>
        <begin position="25"/>
        <end position="433"/>
    </location>
</feature>
<name>A0A6P6N4E8_CARAU</name>
<dbReference type="InterPro" id="IPR036179">
    <property type="entry name" value="Ig-like_dom_sf"/>
</dbReference>
<dbReference type="GeneID" id="113074644"/>
<dbReference type="PROSITE" id="PS50835">
    <property type="entry name" value="IG_LIKE"/>
    <property type="match status" value="2"/>
</dbReference>
<dbReference type="Proteomes" id="UP000515129">
    <property type="component" value="Unplaced"/>
</dbReference>
<evidence type="ECO:0000256" key="7">
    <source>
        <dbReference type="SAM" id="Phobius"/>
    </source>
</evidence>
<dbReference type="KEGG" id="caua:113074644"/>
<dbReference type="InterPro" id="IPR013783">
    <property type="entry name" value="Ig-like_fold"/>
</dbReference>
<keyword evidence="2 7" id="KW-0812">Transmembrane</keyword>
<feature type="domain" description="Ig-like" evidence="9">
    <location>
        <begin position="30"/>
        <end position="101"/>
    </location>
</feature>
<dbReference type="InterPro" id="IPR003599">
    <property type="entry name" value="Ig_sub"/>
</dbReference>
<evidence type="ECO:0000259" key="9">
    <source>
        <dbReference type="PROSITE" id="PS50835"/>
    </source>
</evidence>
<keyword evidence="4 7" id="KW-0472">Membrane</keyword>
<keyword evidence="10" id="KW-1185">Reference proteome</keyword>
<dbReference type="RefSeq" id="XP_026103256.1">
    <property type="nucleotide sequence ID" value="XM_026247471.1"/>
</dbReference>
<dbReference type="InterPro" id="IPR013162">
    <property type="entry name" value="CD80_C2-set"/>
</dbReference>
<dbReference type="GO" id="GO:0005102">
    <property type="term" value="F:signaling receptor binding"/>
    <property type="evidence" value="ECO:0007669"/>
    <property type="project" value="TreeGrafter"/>
</dbReference>
<dbReference type="PANTHER" id="PTHR47118:SF1">
    <property type="entry name" value="CYTOTOXIC AND REGULATORY T-CELL MOLECULE"/>
    <property type="match status" value="1"/>
</dbReference>
<evidence type="ECO:0000256" key="4">
    <source>
        <dbReference type="ARBA" id="ARBA00023136"/>
    </source>
</evidence>
<evidence type="ECO:0000256" key="1">
    <source>
        <dbReference type="ARBA" id="ARBA00004167"/>
    </source>
</evidence>
<accession>A0A6P6N4E8</accession>
<reference evidence="11" key="1">
    <citation type="submission" date="2025-08" db="UniProtKB">
        <authorList>
            <consortium name="RefSeq"/>
        </authorList>
    </citation>
    <scope>IDENTIFICATION</scope>
    <source>
        <strain evidence="11">Wakin</strain>
        <tissue evidence="11">Muscle</tissue>
    </source>
</reference>
<dbReference type="GO" id="GO:0008037">
    <property type="term" value="P:cell recognition"/>
    <property type="evidence" value="ECO:0007669"/>
    <property type="project" value="TreeGrafter"/>
</dbReference>
<dbReference type="Pfam" id="PF07686">
    <property type="entry name" value="V-set"/>
    <property type="match status" value="1"/>
</dbReference>